<gene>
    <name evidence="2" type="ORF">PFLUV_G00138070</name>
</gene>
<feature type="compositionally biased region" description="Polar residues" evidence="1">
    <location>
        <begin position="15"/>
        <end position="24"/>
    </location>
</feature>
<comment type="caution">
    <text evidence="2">The sequence shown here is derived from an EMBL/GenBank/DDBJ whole genome shotgun (WGS) entry which is preliminary data.</text>
</comment>
<reference evidence="2 3" key="1">
    <citation type="submission" date="2019-06" db="EMBL/GenBank/DDBJ databases">
        <title>A chromosome-scale genome assembly of the European perch, Perca fluviatilis.</title>
        <authorList>
            <person name="Roques C."/>
            <person name="Zahm M."/>
            <person name="Cabau C."/>
            <person name="Klopp C."/>
            <person name="Bouchez O."/>
            <person name="Donnadieu C."/>
            <person name="Kuhl H."/>
            <person name="Gislard M."/>
            <person name="Guendouz S."/>
            <person name="Journot L."/>
            <person name="Haffray P."/>
            <person name="Bestin A."/>
            <person name="Morvezen R."/>
            <person name="Feron R."/>
            <person name="Wen M."/>
            <person name="Jouanno E."/>
            <person name="Herpin A."/>
            <person name="Schartl M."/>
            <person name="Postlethwait J."/>
            <person name="Schaerlinger B."/>
            <person name="Chardard D."/>
            <person name="Lecocq T."/>
            <person name="Poncet C."/>
            <person name="Jaffrelo L."/>
            <person name="Lampietro C."/>
            <person name="Guiguen Y."/>
        </authorList>
    </citation>
    <scope>NUCLEOTIDE SEQUENCE [LARGE SCALE GENOMIC DNA]</scope>
    <source>
        <tissue evidence="2">Blood</tissue>
    </source>
</reference>
<dbReference type="EMBL" id="VHII01000011">
    <property type="protein sequence ID" value="KAF1384037.1"/>
    <property type="molecule type" value="Genomic_DNA"/>
</dbReference>
<evidence type="ECO:0000313" key="3">
    <source>
        <dbReference type="Proteomes" id="UP000465112"/>
    </source>
</evidence>
<keyword evidence="3" id="KW-1185">Reference proteome</keyword>
<dbReference type="Proteomes" id="UP000465112">
    <property type="component" value="Chromosome 11"/>
</dbReference>
<accession>A0A6A5E581</accession>
<name>A0A6A5E581_PERFL</name>
<organism evidence="2 3">
    <name type="scientific">Perca fluviatilis</name>
    <name type="common">European perch</name>
    <dbReference type="NCBI Taxonomy" id="8168"/>
    <lineage>
        <taxon>Eukaryota</taxon>
        <taxon>Metazoa</taxon>
        <taxon>Chordata</taxon>
        <taxon>Craniata</taxon>
        <taxon>Vertebrata</taxon>
        <taxon>Euteleostomi</taxon>
        <taxon>Actinopterygii</taxon>
        <taxon>Neopterygii</taxon>
        <taxon>Teleostei</taxon>
        <taxon>Neoteleostei</taxon>
        <taxon>Acanthomorphata</taxon>
        <taxon>Eupercaria</taxon>
        <taxon>Perciformes</taxon>
        <taxon>Percoidei</taxon>
        <taxon>Percidae</taxon>
        <taxon>Percinae</taxon>
        <taxon>Perca</taxon>
    </lineage>
</organism>
<feature type="region of interest" description="Disordered" evidence="1">
    <location>
        <begin position="1"/>
        <end position="24"/>
    </location>
</feature>
<evidence type="ECO:0000313" key="2">
    <source>
        <dbReference type="EMBL" id="KAF1384037.1"/>
    </source>
</evidence>
<protein>
    <submittedName>
        <fullName evidence="2">Uncharacterized protein</fullName>
    </submittedName>
</protein>
<evidence type="ECO:0000256" key="1">
    <source>
        <dbReference type="SAM" id="MobiDB-lite"/>
    </source>
</evidence>
<dbReference type="AlphaFoldDB" id="A0A6A5E581"/>
<proteinExistence type="predicted"/>
<sequence length="84" mass="9196">MTEEECNFERDLSDFHSQATQPESSSEIALEYVSSIFLTLVTVSSTRDNDTTGCLKDNTDSDVEAQISLPSTPRLIMLGGSHVP</sequence>